<dbReference type="SUPFAM" id="SSF50685">
    <property type="entry name" value="Barwin-like endoglucanases"/>
    <property type="match status" value="1"/>
</dbReference>
<dbReference type="PANTHER" id="PTHR39730">
    <property type="entry name" value="ENDOGLUCANASE 1"/>
    <property type="match status" value="1"/>
</dbReference>
<name>A0ABQ9JZ62_9CUCU</name>
<keyword evidence="6" id="KW-0119">Carbohydrate metabolism</keyword>
<gene>
    <name evidence="11" type="ORF">NQ317_018576</name>
</gene>
<dbReference type="EC" id="3.2.1.4" evidence="3 9"/>
<evidence type="ECO:0000256" key="6">
    <source>
        <dbReference type="ARBA" id="ARBA00023277"/>
    </source>
</evidence>
<dbReference type="PROSITE" id="PS01140">
    <property type="entry name" value="GLYCOSYL_HYDROL_F45"/>
    <property type="match status" value="1"/>
</dbReference>
<feature type="non-terminal residue" evidence="11">
    <location>
        <position position="246"/>
    </location>
</feature>
<comment type="caution">
    <text evidence="11">The sequence shown here is derived from an EMBL/GenBank/DDBJ whole genome shotgun (WGS) entry which is preliminary data.</text>
</comment>
<evidence type="ECO:0000313" key="11">
    <source>
        <dbReference type="EMBL" id="KAJ8982535.1"/>
    </source>
</evidence>
<proteinExistence type="inferred from homology"/>
<dbReference type="EMBL" id="JAPWTJ010000119">
    <property type="protein sequence ID" value="KAJ8982535.1"/>
    <property type="molecule type" value="Genomic_DNA"/>
</dbReference>
<comment type="catalytic activity">
    <reaction evidence="1 9">
        <text>Endohydrolysis of (1-&gt;4)-beta-D-glucosidic linkages in cellulose, lichenin and cereal beta-D-glucans.</text>
        <dbReference type="EC" id="3.2.1.4"/>
    </reaction>
</comment>
<dbReference type="PANTHER" id="PTHR39730:SF1">
    <property type="entry name" value="ENDOGLUCANASE 1"/>
    <property type="match status" value="1"/>
</dbReference>
<dbReference type="InterPro" id="IPR000334">
    <property type="entry name" value="Glyco_hydro_45"/>
</dbReference>
<evidence type="ECO:0000256" key="8">
    <source>
        <dbReference type="ARBA" id="ARBA00023326"/>
    </source>
</evidence>
<evidence type="ECO:0000256" key="3">
    <source>
        <dbReference type="ARBA" id="ARBA00012601"/>
    </source>
</evidence>
<keyword evidence="8" id="KW-0624">Polysaccharide degradation</keyword>
<feature type="active site" description="Nucleophile" evidence="9">
    <location>
        <position position="51"/>
    </location>
</feature>
<keyword evidence="5" id="KW-0136">Cellulose degradation</keyword>
<organism evidence="11 12">
    <name type="scientific">Molorchus minor</name>
    <dbReference type="NCBI Taxonomy" id="1323400"/>
    <lineage>
        <taxon>Eukaryota</taxon>
        <taxon>Metazoa</taxon>
        <taxon>Ecdysozoa</taxon>
        <taxon>Arthropoda</taxon>
        <taxon>Hexapoda</taxon>
        <taxon>Insecta</taxon>
        <taxon>Pterygota</taxon>
        <taxon>Neoptera</taxon>
        <taxon>Endopterygota</taxon>
        <taxon>Coleoptera</taxon>
        <taxon>Polyphaga</taxon>
        <taxon>Cucujiformia</taxon>
        <taxon>Chrysomeloidea</taxon>
        <taxon>Cerambycidae</taxon>
        <taxon>Lamiinae</taxon>
        <taxon>Monochamini</taxon>
        <taxon>Molorchus</taxon>
    </lineage>
</organism>
<dbReference type="Pfam" id="PF02015">
    <property type="entry name" value="Glyco_hydro_45"/>
    <property type="match status" value="1"/>
</dbReference>
<evidence type="ECO:0000313" key="12">
    <source>
        <dbReference type="Proteomes" id="UP001162164"/>
    </source>
</evidence>
<feature type="domain" description="Glycosyl hydrolases family 45 active site" evidence="10">
    <location>
        <begin position="46"/>
        <end position="57"/>
    </location>
</feature>
<protein>
    <recommendedName>
        <fullName evidence="3 9">Cellulase</fullName>
        <ecNumber evidence="3 9">3.2.1.4</ecNumber>
    </recommendedName>
</protein>
<evidence type="ECO:0000256" key="2">
    <source>
        <dbReference type="ARBA" id="ARBA00007793"/>
    </source>
</evidence>
<evidence type="ECO:0000256" key="9">
    <source>
        <dbReference type="PROSITE-ProRule" id="PRU10069"/>
    </source>
</evidence>
<keyword evidence="12" id="KW-1185">Reference proteome</keyword>
<keyword evidence="7" id="KW-0326">Glycosidase</keyword>
<sequence length="246" mass="26283">MKIGRQTVIDYCNRRKNEVCSVQASNANNHIHLKRVKDGLSGTGTTTRYWDCCKATCSWEGNTGSTNVIASCAADGTTVIDDNTQSGCVDGGTAYMCNNQQPLVINETLSYGFAAASFDGAVDLSACCACVVFTFQDDDLANKQMVVQITNTGTDALDGNQFDIQIPGGGVGLNTLGCSTQWGTDVSGWGEQYGGVDTKDDCSALPIDLQPGCQWRFDWMLGDSNPRSNSSRSNVPARLLQSVAVR</sequence>
<keyword evidence="4" id="KW-0378">Hydrolase</keyword>
<evidence type="ECO:0000259" key="10">
    <source>
        <dbReference type="PROSITE" id="PS01140"/>
    </source>
</evidence>
<evidence type="ECO:0000256" key="1">
    <source>
        <dbReference type="ARBA" id="ARBA00000966"/>
    </source>
</evidence>
<reference evidence="11" key="1">
    <citation type="journal article" date="2023" name="Insect Mol. Biol.">
        <title>Genome sequencing provides insights into the evolution of gene families encoding plant cell wall-degrading enzymes in longhorned beetles.</title>
        <authorList>
            <person name="Shin N.R."/>
            <person name="Okamura Y."/>
            <person name="Kirsch R."/>
            <person name="Pauchet Y."/>
        </authorList>
    </citation>
    <scope>NUCLEOTIDE SEQUENCE</scope>
    <source>
        <strain evidence="11">MMC_N1</strain>
    </source>
</reference>
<dbReference type="InterPro" id="IPR036908">
    <property type="entry name" value="RlpA-like_sf"/>
</dbReference>
<evidence type="ECO:0000256" key="4">
    <source>
        <dbReference type="ARBA" id="ARBA00022801"/>
    </source>
</evidence>
<evidence type="ECO:0000256" key="7">
    <source>
        <dbReference type="ARBA" id="ARBA00023295"/>
    </source>
</evidence>
<dbReference type="Gene3D" id="2.40.40.10">
    <property type="entry name" value="RlpA-like domain"/>
    <property type="match status" value="1"/>
</dbReference>
<evidence type="ECO:0000256" key="5">
    <source>
        <dbReference type="ARBA" id="ARBA00023001"/>
    </source>
</evidence>
<comment type="similarity">
    <text evidence="2">Belongs to the glycosyl hydrolase 45 (cellulase K) family.</text>
</comment>
<accession>A0ABQ9JZ62</accession>
<dbReference type="InterPro" id="IPR052288">
    <property type="entry name" value="GH45_Enzymes"/>
</dbReference>
<dbReference type="Proteomes" id="UP001162164">
    <property type="component" value="Unassembled WGS sequence"/>
</dbReference>